<dbReference type="EMBL" id="JASODW010000007">
    <property type="protein sequence ID" value="MDK6275431.1"/>
    <property type="molecule type" value="Genomic_DNA"/>
</dbReference>
<sequence>MNENNLAPMNTAPTDTASTDTAPTGNVEAREGRRDTYVGMAIGLVVTSLCMYVPAFLSNGDVLPLLLLPPLLFGVIGTLIATLSPRKRLGWGVFAGAAIAFVVMVALMYYFISTSKN</sequence>
<evidence type="ECO:0000256" key="1">
    <source>
        <dbReference type="SAM" id="MobiDB-lite"/>
    </source>
</evidence>
<keyword evidence="2" id="KW-1133">Transmembrane helix</keyword>
<dbReference type="RefSeq" id="WP_285333277.1">
    <property type="nucleotide sequence ID" value="NZ_JASODW010000007.1"/>
</dbReference>
<protein>
    <submittedName>
        <fullName evidence="3">Uncharacterized protein</fullName>
    </submittedName>
</protein>
<feature type="transmembrane region" description="Helical" evidence="2">
    <location>
        <begin position="63"/>
        <end position="82"/>
    </location>
</feature>
<proteinExistence type="predicted"/>
<feature type="compositionally biased region" description="Low complexity" evidence="1">
    <location>
        <begin position="11"/>
        <end position="24"/>
    </location>
</feature>
<keyword evidence="2" id="KW-0812">Transmembrane</keyword>
<feature type="transmembrane region" description="Helical" evidence="2">
    <location>
        <begin position="89"/>
        <end position="112"/>
    </location>
</feature>
<gene>
    <name evidence="3" type="ORF">QP116_06735</name>
</gene>
<dbReference type="Proteomes" id="UP001240483">
    <property type="component" value="Unassembled WGS sequence"/>
</dbReference>
<feature type="transmembrane region" description="Helical" evidence="2">
    <location>
        <begin position="37"/>
        <end position="57"/>
    </location>
</feature>
<keyword evidence="2" id="KW-0472">Membrane</keyword>
<evidence type="ECO:0000313" key="4">
    <source>
        <dbReference type="Proteomes" id="UP001240483"/>
    </source>
</evidence>
<evidence type="ECO:0000256" key="2">
    <source>
        <dbReference type="SAM" id="Phobius"/>
    </source>
</evidence>
<reference evidence="3" key="1">
    <citation type="submission" date="2023-05" db="EMBL/GenBank/DDBJ databases">
        <title>Cataloging the Phylogenetic Diversity of Human Bladder Bacteria.</title>
        <authorList>
            <person name="Du J."/>
        </authorList>
    </citation>
    <scope>NUCLEOTIDE SEQUENCE</scope>
    <source>
        <strain evidence="3">UMB9978</strain>
    </source>
</reference>
<evidence type="ECO:0000313" key="3">
    <source>
        <dbReference type="EMBL" id="MDK6275431.1"/>
    </source>
</evidence>
<accession>A0AAP4C7A4</accession>
<comment type="caution">
    <text evidence="3">The sequence shown here is derived from an EMBL/GenBank/DDBJ whole genome shotgun (WGS) entry which is preliminary data.</text>
</comment>
<name>A0AAP4C7A4_9MICC</name>
<organism evidence="3 4">
    <name type="scientific">Pseudoglutamicibacter cumminsii</name>
    <dbReference type="NCBI Taxonomy" id="156979"/>
    <lineage>
        <taxon>Bacteria</taxon>
        <taxon>Bacillati</taxon>
        <taxon>Actinomycetota</taxon>
        <taxon>Actinomycetes</taxon>
        <taxon>Micrococcales</taxon>
        <taxon>Micrococcaceae</taxon>
        <taxon>Pseudoglutamicibacter</taxon>
    </lineage>
</organism>
<feature type="region of interest" description="Disordered" evidence="1">
    <location>
        <begin position="1"/>
        <end position="30"/>
    </location>
</feature>
<dbReference type="AlphaFoldDB" id="A0AAP4C7A4"/>